<keyword evidence="4" id="KW-1185">Reference proteome</keyword>
<sequence length="169" mass="17016">MSERTDQLSAEASSDDDAAGGRSFDTGIDDSLLGGTDAKAEPADDDAEGSRLGGYFSIRTFLVLLVGLAVLSGIGRSIVPIVSGLGSLLGAFAGAFLVGLISSKRRYAETGLAAALLGAFSAIPGFVTFGLGLQSVAMIAAVGGGIGLVVALLGVYFGRDLRDGLTRDI</sequence>
<feature type="transmembrane region" description="Helical" evidence="2">
    <location>
        <begin position="81"/>
        <end position="100"/>
    </location>
</feature>
<gene>
    <name evidence="3" type="ORF">SAMN06269185_2981</name>
</gene>
<feature type="transmembrane region" description="Helical" evidence="2">
    <location>
        <begin position="112"/>
        <end position="131"/>
    </location>
</feature>
<feature type="transmembrane region" description="Helical" evidence="2">
    <location>
        <begin position="56"/>
        <end position="75"/>
    </location>
</feature>
<organism evidence="3 4">
    <name type="scientific">Natronoarchaeum philippinense</name>
    <dbReference type="NCBI Taxonomy" id="558529"/>
    <lineage>
        <taxon>Archaea</taxon>
        <taxon>Methanobacteriati</taxon>
        <taxon>Methanobacteriota</taxon>
        <taxon>Stenosarchaea group</taxon>
        <taxon>Halobacteria</taxon>
        <taxon>Halobacteriales</taxon>
        <taxon>Natronoarchaeaceae</taxon>
    </lineage>
</organism>
<dbReference type="RefSeq" id="WP_097009874.1">
    <property type="nucleotide sequence ID" value="NZ_OBEJ01000005.1"/>
</dbReference>
<name>A0A285P6F4_NATPI</name>
<dbReference type="EMBL" id="OBEJ01000005">
    <property type="protein sequence ID" value="SNZ17315.1"/>
    <property type="molecule type" value="Genomic_DNA"/>
</dbReference>
<keyword evidence="2" id="KW-0812">Transmembrane</keyword>
<evidence type="ECO:0000313" key="3">
    <source>
        <dbReference type="EMBL" id="SNZ17315.1"/>
    </source>
</evidence>
<evidence type="ECO:0000256" key="1">
    <source>
        <dbReference type="SAM" id="MobiDB-lite"/>
    </source>
</evidence>
<accession>A0A285P6F4</accession>
<protein>
    <submittedName>
        <fullName evidence="3">Uncharacterized protein</fullName>
    </submittedName>
</protein>
<feature type="region of interest" description="Disordered" evidence="1">
    <location>
        <begin position="1"/>
        <end position="48"/>
    </location>
</feature>
<dbReference type="AlphaFoldDB" id="A0A285P6F4"/>
<reference evidence="3 4" key="1">
    <citation type="submission" date="2017-09" db="EMBL/GenBank/DDBJ databases">
        <authorList>
            <person name="Ehlers B."/>
            <person name="Leendertz F.H."/>
        </authorList>
    </citation>
    <scope>NUCLEOTIDE SEQUENCE [LARGE SCALE GENOMIC DNA]</scope>
    <source>
        <strain evidence="3 4">DSM 27208</strain>
    </source>
</reference>
<feature type="transmembrane region" description="Helical" evidence="2">
    <location>
        <begin position="137"/>
        <end position="157"/>
    </location>
</feature>
<evidence type="ECO:0000313" key="4">
    <source>
        <dbReference type="Proteomes" id="UP000219453"/>
    </source>
</evidence>
<evidence type="ECO:0000256" key="2">
    <source>
        <dbReference type="SAM" id="Phobius"/>
    </source>
</evidence>
<keyword evidence="2" id="KW-0472">Membrane</keyword>
<dbReference type="Proteomes" id="UP000219453">
    <property type="component" value="Unassembled WGS sequence"/>
</dbReference>
<proteinExistence type="predicted"/>
<keyword evidence="2" id="KW-1133">Transmembrane helix</keyword>